<dbReference type="WBParaSite" id="PSU_v2.g14503.t1">
    <property type="protein sequence ID" value="PSU_v2.g14503.t1"/>
    <property type="gene ID" value="PSU_v2.g14503"/>
</dbReference>
<proteinExistence type="inferred from homology"/>
<feature type="domain" description="Ubiquitin-like protease family profile" evidence="5">
    <location>
        <begin position="43"/>
        <end position="207"/>
    </location>
</feature>
<dbReference type="PROSITE" id="PS50600">
    <property type="entry name" value="ULP_PROTEASE"/>
    <property type="match status" value="1"/>
</dbReference>
<comment type="similarity">
    <text evidence="1">Belongs to the peptidase C48 family.</text>
</comment>
<keyword evidence="2" id="KW-0645">Protease</keyword>
<evidence type="ECO:0000256" key="2">
    <source>
        <dbReference type="ARBA" id="ARBA00022670"/>
    </source>
</evidence>
<evidence type="ECO:0000256" key="3">
    <source>
        <dbReference type="ARBA" id="ARBA00022801"/>
    </source>
</evidence>
<sequence>MSSSSPTSSSPSTSSTLTEGSSRSSSSSSSSSSSGNDESTKSLLTVSTDYVDVSKHLRNDPMTDLLTDTHISNFLVICVDYFNGNETIKKFRFVNPTFFESPYQIEDVTNFVTDFDPDISVLFIPLCYHTHWVLFVLRPKQWHLEVYNSLEHIVIPSVYRIKVANVCEFLFNRTKKLWLQPMKLPKCLQQKDGISCGVFLCVYIEQIIRYGRICEVINFNIEEERLRLDWIFFEVQHTQQKPTFWPPFSGDPILVSEGINESNLQQQHQIEDSKDDESETSEECFEDDQNVILTSIKYIEYPQNAEIFDE</sequence>
<evidence type="ECO:0000259" key="5">
    <source>
        <dbReference type="PROSITE" id="PS50600"/>
    </source>
</evidence>
<dbReference type="InterPro" id="IPR038765">
    <property type="entry name" value="Papain-like_cys_pep_sf"/>
</dbReference>
<evidence type="ECO:0000313" key="7">
    <source>
        <dbReference type="WBParaSite" id="PSU_v2.g14503.t1"/>
    </source>
</evidence>
<dbReference type="Pfam" id="PF02902">
    <property type="entry name" value="Peptidase_C48"/>
    <property type="match status" value="1"/>
</dbReference>
<evidence type="ECO:0000256" key="4">
    <source>
        <dbReference type="SAM" id="MobiDB-lite"/>
    </source>
</evidence>
<dbReference type="Gene3D" id="3.40.395.10">
    <property type="entry name" value="Adenoviral Proteinase, Chain A"/>
    <property type="match status" value="1"/>
</dbReference>
<protein>
    <submittedName>
        <fullName evidence="7">Ubiquitin-like protease family profile domain-containing protein</fullName>
    </submittedName>
</protein>
<organism evidence="6 7">
    <name type="scientific">Panagrolaimus superbus</name>
    <dbReference type="NCBI Taxonomy" id="310955"/>
    <lineage>
        <taxon>Eukaryota</taxon>
        <taxon>Metazoa</taxon>
        <taxon>Ecdysozoa</taxon>
        <taxon>Nematoda</taxon>
        <taxon>Chromadorea</taxon>
        <taxon>Rhabditida</taxon>
        <taxon>Tylenchina</taxon>
        <taxon>Panagrolaimomorpha</taxon>
        <taxon>Panagrolaimoidea</taxon>
        <taxon>Panagrolaimidae</taxon>
        <taxon>Panagrolaimus</taxon>
    </lineage>
</organism>
<keyword evidence="3" id="KW-0378">Hydrolase</keyword>
<keyword evidence="6" id="KW-1185">Reference proteome</keyword>
<feature type="region of interest" description="Disordered" evidence="4">
    <location>
        <begin position="1"/>
        <end position="40"/>
    </location>
</feature>
<dbReference type="GO" id="GO:0008234">
    <property type="term" value="F:cysteine-type peptidase activity"/>
    <property type="evidence" value="ECO:0007669"/>
    <property type="project" value="InterPro"/>
</dbReference>
<dbReference type="SUPFAM" id="SSF54001">
    <property type="entry name" value="Cysteine proteinases"/>
    <property type="match status" value="1"/>
</dbReference>
<accession>A0A914Y4Y7</accession>
<feature type="compositionally biased region" description="Low complexity" evidence="4">
    <location>
        <begin position="1"/>
        <end position="37"/>
    </location>
</feature>
<dbReference type="InterPro" id="IPR003653">
    <property type="entry name" value="Peptidase_C48_C"/>
</dbReference>
<dbReference type="GO" id="GO:0006508">
    <property type="term" value="P:proteolysis"/>
    <property type="evidence" value="ECO:0007669"/>
    <property type="project" value="UniProtKB-KW"/>
</dbReference>
<evidence type="ECO:0000256" key="1">
    <source>
        <dbReference type="ARBA" id="ARBA00005234"/>
    </source>
</evidence>
<dbReference type="Proteomes" id="UP000887577">
    <property type="component" value="Unplaced"/>
</dbReference>
<dbReference type="AlphaFoldDB" id="A0A914Y4Y7"/>
<name>A0A914Y4Y7_9BILA</name>
<evidence type="ECO:0000313" key="6">
    <source>
        <dbReference type="Proteomes" id="UP000887577"/>
    </source>
</evidence>
<reference evidence="7" key="1">
    <citation type="submission" date="2022-11" db="UniProtKB">
        <authorList>
            <consortium name="WormBaseParasite"/>
        </authorList>
    </citation>
    <scope>IDENTIFICATION</scope>
</reference>